<dbReference type="EMBL" id="WOSW01000003">
    <property type="protein sequence ID" value="NHO31625.1"/>
    <property type="molecule type" value="Genomic_DNA"/>
</dbReference>
<evidence type="ECO:0000313" key="3">
    <source>
        <dbReference type="Proteomes" id="UP000615326"/>
    </source>
</evidence>
<accession>A0ABX0K6T7</accession>
<feature type="compositionally biased region" description="Polar residues" evidence="1">
    <location>
        <begin position="1"/>
        <end position="24"/>
    </location>
</feature>
<proteinExistence type="predicted"/>
<sequence>MPSESAVKQGSGTLSAPSLTASHTADSRALAPKEVSAGSPATANTFWAQGTAAPSSGAAAADHAVGQVTKIFLPLGDQAGIAAFWSRNDFIIVSDHMTQMDASALRDTGPFSSAAVRTVGNTTIVTFHFDEQRPLALNRQPGGWVLALSPDNAGTAQMRVVPEQKDGGILYPMPQAGRIVELSDPSSGARLLVATSSAEVAGPRLPHRHVGYEIRPSVQGLVFAVESDQIEVRNGDGGLFIDAVGESAIPVAPAASGQIVDDRIDWSWLGLRSLPPAALREDYRRHWTQAAMLPPEGRNEARLAAARSAFALGDAHNARAILATAIQDDPELATLPNVAFLQAASELLADNVAGASMLESADTGVDGALWRGLYMERAGKNPVKASALLAEGYPRLADYPLTLRDRLQPEVAAFIAQYGSEQDLSVLSPLPDGPAYGVARAFMPLRAGDRVKALAAFQALAKQKDPVLSEAGNEQAITLRLAAGQRRPAEAAQAYGRLLLAGRLAGREPEVRRALVSAWVQAGEWEKALTAADEEMRVFPDRREDMMSQVQDILLHLAEIPEGSGAHPTDAIDAVALIESHVDQIPDGATKGRILAGLGAKLWGLGLPGRAAVAFERALPLATTDVQRAAWGAQLAQADIQAQRLGQARRALDETAVSGAGEDVASRRRVIAASLLAREGNRDQALQMLAQDETEASLDLRGRLLEEERKWPDAVLVVGRLATKNIPEQGGLSDAQQDLTVRLATDAARANDWETLDRLREWIGRRRLSVERQRIFELLVTSPEADISKRASGQ</sequence>
<feature type="region of interest" description="Disordered" evidence="1">
    <location>
        <begin position="1"/>
        <end position="35"/>
    </location>
</feature>
<name>A0ABX0K6T7_9PROT</name>
<dbReference type="Proteomes" id="UP000615326">
    <property type="component" value="Unassembled WGS sequence"/>
</dbReference>
<organism evidence="2 3">
    <name type="scientific">Acetobacter fallax</name>
    <dbReference type="NCBI Taxonomy" id="1737473"/>
    <lineage>
        <taxon>Bacteria</taxon>
        <taxon>Pseudomonadati</taxon>
        <taxon>Pseudomonadota</taxon>
        <taxon>Alphaproteobacteria</taxon>
        <taxon>Acetobacterales</taxon>
        <taxon>Acetobacteraceae</taxon>
        <taxon>Acetobacter</taxon>
    </lineage>
</organism>
<keyword evidence="3" id="KW-1185">Reference proteome</keyword>
<evidence type="ECO:0000313" key="2">
    <source>
        <dbReference type="EMBL" id="NHO31625.1"/>
    </source>
</evidence>
<reference evidence="2 3" key="1">
    <citation type="journal article" date="2020" name="Int. J. Syst. Evol. Microbiol.">
        <title>Novel acetic acid bacteria from cider fermentations: Acetobacter conturbans sp. nov. and Acetobacter fallax sp. nov.</title>
        <authorList>
            <person name="Sombolestani A.S."/>
            <person name="Cleenwerck I."/>
            <person name="Cnockaert M."/>
            <person name="Borremans W."/>
            <person name="Wieme A.D."/>
            <person name="De Vuyst L."/>
            <person name="Vandamme P."/>
        </authorList>
    </citation>
    <scope>NUCLEOTIDE SEQUENCE [LARGE SCALE GENOMIC DNA]</scope>
    <source>
        <strain evidence="2 3">LMG 1637</strain>
    </source>
</reference>
<gene>
    <name evidence="2" type="ORF">GOB84_03435</name>
</gene>
<evidence type="ECO:0008006" key="4">
    <source>
        <dbReference type="Google" id="ProtNLM"/>
    </source>
</evidence>
<comment type="caution">
    <text evidence="2">The sequence shown here is derived from an EMBL/GenBank/DDBJ whole genome shotgun (WGS) entry which is preliminary data.</text>
</comment>
<protein>
    <recommendedName>
        <fullName evidence="4">Tetratricopeptide repeat protein</fullName>
    </recommendedName>
</protein>
<evidence type="ECO:0000256" key="1">
    <source>
        <dbReference type="SAM" id="MobiDB-lite"/>
    </source>
</evidence>